<evidence type="ECO:0000256" key="2">
    <source>
        <dbReference type="ARBA" id="ARBA00022704"/>
    </source>
</evidence>
<dbReference type="Pfam" id="PF16845">
    <property type="entry name" value="SQAPI"/>
    <property type="match status" value="1"/>
</dbReference>
<keyword evidence="1" id="KW-0646">Protease inhibitor</keyword>
<protein>
    <submittedName>
        <fullName evidence="4">Phloem filament protein</fullName>
    </submittedName>
</protein>
<dbReference type="SUPFAM" id="SSF54403">
    <property type="entry name" value="Cystatin/monellin"/>
    <property type="match status" value="1"/>
</dbReference>
<dbReference type="OrthoDB" id="2016588at2759"/>
<feature type="domain" description="Cystatin" evidence="3">
    <location>
        <begin position="47"/>
        <end position="130"/>
    </location>
</feature>
<dbReference type="PANTHER" id="PTHR47116">
    <property type="entry name" value="PHLOEM FILAMENT PROTEIN"/>
    <property type="match status" value="1"/>
</dbReference>
<reference evidence="4 5" key="1">
    <citation type="submission" date="2019-08" db="EMBL/GenBank/DDBJ databases">
        <title>Draft genome sequences of two oriental melons (Cucumis melo L. var makuwa).</title>
        <authorList>
            <person name="Kwon S.-Y."/>
        </authorList>
    </citation>
    <scope>NUCLEOTIDE SEQUENCE [LARGE SCALE GENOMIC DNA]</scope>
    <source>
        <strain evidence="5">cv. SW 3</strain>
        <tissue evidence="4">Leaf</tissue>
    </source>
</reference>
<dbReference type="InterPro" id="IPR027214">
    <property type="entry name" value="Cystatin"/>
</dbReference>
<evidence type="ECO:0000313" key="5">
    <source>
        <dbReference type="Proteomes" id="UP000321393"/>
    </source>
</evidence>
<proteinExistence type="predicted"/>
<organism evidence="4 5">
    <name type="scientific">Cucumis melo var. makuwa</name>
    <name type="common">Oriental melon</name>
    <dbReference type="NCBI Taxonomy" id="1194695"/>
    <lineage>
        <taxon>Eukaryota</taxon>
        <taxon>Viridiplantae</taxon>
        <taxon>Streptophyta</taxon>
        <taxon>Embryophyta</taxon>
        <taxon>Tracheophyta</taxon>
        <taxon>Spermatophyta</taxon>
        <taxon>Magnoliopsida</taxon>
        <taxon>eudicotyledons</taxon>
        <taxon>Gunneridae</taxon>
        <taxon>Pentapetalae</taxon>
        <taxon>rosids</taxon>
        <taxon>fabids</taxon>
        <taxon>Cucurbitales</taxon>
        <taxon>Cucurbitaceae</taxon>
        <taxon>Benincaseae</taxon>
        <taxon>Cucumis</taxon>
    </lineage>
</organism>
<evidence type="ECO:0000259" key="3">
    <source>
        <dbReference type="Pfam" id="PF16845"/>
    </source>
</evidence>
<name>A0A5A7SJV3_CUCMM</name>
<keyword evidence="2" id="KW-0789">Thiol protease inhibitor</keyword>
<evidence type="ECO:0000313" key="4">
    <source>
        <dbReference type="EMBL" id="KAA0031424.1"/>
    </source>
</evidence>
<dbReference type="InterPro" id="IPR000010">
    <property type="entry name" value="Cystatin_dom"/>
</dbReference>
<dbReference type="InterPro" id="IPR046350">
    <property type="entry name" value="Cystatin_sf"/>
</dbReference>
<dbReference type="GO" id="GO:0004869">
    <property type="term" value="F:cysteine-type endopeptidase inhibitor activity"/>
    <property type="evidence" value="ECO:0007669"/>
    <property type="project" value="UniProtKB-KW"/>
</dbReference>
<sequence>MTLGIGGGISIGLGIPGINISIGGGIGIRGRKGGCKSHDPSKKWTEIKSVNDPAIIEIAKFAVKVFNQKHGNNLQFQAVLEAWVVVHVDGKKEYSIELVAKDCLHRCLQYHAVVIEICGTPPGWNLVSFNQIVEEN</sequence>
<dbReference type="Proteomes" id="UP000321393">
    <property type="component" value="Unassembled WGS sequence"/>
</dbReference>
<gene>
    <name evidence="4" type="ORF">E6C27_scaffold139G001800</name>
</gene>
<dbReference type="Gene3D" id="3.10.450.10">
    <property type="match status" value="1"/>
</dbReference>
<comment type="caution">
    <text evidence="4">The sequence shown here is derived from an EMBL/GenBank/DDBJ whole genome shotgun (WGS) entry which is preliminary data.</text>
</comment>
<accession>A0A5A7SJV3</accession>
<dbReference type="EMBL" id="SSTE01022915">
    <property type="protein sequence ID" value="KAA0031424.1"/>
    <property type="molecule type" value="Genomic_DNA"/>
</dbReference>
<evidence type="ECO:0000256" key="1">
    <source>
        <dbReference type="ARBA" id="ARBA00022690"/>
    </source>
</evidence>
<dbReference type="AlphaFoldDB" id="A0A5A7SJV3"/>